<feature type="compositionally biased region" description="Basic residues" evidence="1">
    <location>
        <begin position="75"/>
        <end position="84"/>
    </location>
</feature>
<evidence type="ECO:0000313" key="3">
    <source>
        <dbReference type="EMBL" id="TYI18521.1"/>
    </source>
</evidence>
<evidence type="ECO:0000256" key="1">
    <source>
        <dbReference type="SAM" id="MobiDB-lite"/>
    </source>
</evidence>
<name>A0A5D2PQA5_GOSTO</name>
<dbReference type="Proteomes" id="UP000322667">
    <property type="component" value="Chromosome A07"/>
</dbReference>
<proteinExistence type="predicted"/>
<feature type="transmembrane region" description="Helical" evidence="2">
    <location>
        <begin position="114"/>
        <end position="133"/>
    </location>
</feature>
<sequence length="136" mass="15104">MGPSRIKLQRRRTDLVNLPFRDDAHPHSTKHAVSSSSFKPKKKTFFFISVPAPILNKRIESFSVLSSSPFSARISKIHHRRRSPCRTERRTPTTQPRGGSGASGASGGVGGDRLWWLVFLVFFCVCLGWANVIGLG</sequence>
<keyword evidence="2" id="KW-0472">Membrane</keyword>
<evidence type="ECO:0000256" key="2">
    <source>
        <dbReference type="SAM" id="Phobius"/>
    </source>
</evidence>
<dbReference type="EMBL" id="CM017616">
    <property type="protein sequence ID" value="TYI18521.1"/>
    <property type="molecule type" value="Genomic_DNA"/>
</dbReference>
<dbReference type="AlphaFoldDB" id="A0A5D2PQA5"/>
<gene>
    <name evidence="3" type="ORF">ES332_A07G096900v1</name>
</gene>
<protein>
    <submittedName>
        <fullName evidence="3">Uncharacterized protein</fullName>
    </submittedName>
</protein>
<organism evidence="3 4">
    <name type="scientific">Gossypium tomentosum</name>
    <name type="common">Hawaiian cotton</name>
    <name type="synonym">Gossypium sandvicense</name>
    <dbReference type="NCBI Taxonomy" id="34277"/>
    <lineage>
        <taxon>Eukaryota</taxon>
        <taxon>Viridiplantae</taxon>
        <taxon>Streptophyta</taxon>
        <taxon>Embryophyta</taxon>
        <taxon>Tracheophyta</taxon>
        <taxon>Spermatophyta</taxon>
        <taxon>Magnoliopsida</taxon>
        <taxon>eudicotyledons</taxon>
        <taxon>Gunneridae</taxon>
        <taxon>Pentapetalae</taxon>
        <taxon>rosids</taxon>
        <taxon>malvids</taxon>
        <taxon>Malvales</taxon>
        <taxon>Malvaceae</taxon>
        <taxon>Malvoideae</taxon>
        <taxon>Gossypium</taxon>
    </lineage>
</organism>
<feature type="region of interest" description="Disordered" evidence="1">
    <location>
        <begin position="75"/>
        <end position="106"/>
    </location>
</feature>
<reference evidence="3 4" key="1">
    <citation type="submission" date="2019-07" db="EMBL/GenBank/DDBJ databases">
        <title>WGS assembly of Gossypium tomentosum.</title>
        <authorList>
            <person name="Chen Z.J."/>
            <person name="Sreedasyam A."/>
            <person name="Ando A."/>
            <person name="Song Q."/>
            <person name="De L."/>
            <person name="Hulse-Kemp A."/>
            <person name="Ding M."/>
            <person name="Ye W."/>
            <person name="Kirkbride R."/>
            <person name="Jenkins J."/>
            <person name="Plott C."/>
            <person name="Lovell J."/>
            <person name="Lin Y.-M."/>
            <person name="Vaughn R."/>
            <person name="Liu B."/>
            <person name="Li W."/>
            <person name="Simpson S."/>
            <person name="Scheffler B."/>
            <person name="Saski C."/>
            <person name="Grover C."/>
            <person name="Hu G."/>
            <person name="Conover J."/>
            <person name="Carlson J."/>
            <person name="Shu S."/>
            <person name="Boston L."/>
            <person name="Williams M."/>
            <person name="Peterson D."/>
            <person name="Mcgee K."/>
            <person name="Jones D."/>
            <person name="Wendel J."/>
            <person name="Stelly D."/>
            <person name="Grimwood J."/>
            <person name="Schmutz J."/>
        </authorList>
    </citation>
    <scope>NUCLEOTIDE SEQUENCE [LARGE SCALE GENOMIC DNA]</scope>
    <source>
        <strain evidence="3">7179.01</strain>
    </source>
</reference>
<evidence type="ECO:0000313" key="4">
    <source>
        <dbReference type="Proteomes" id="UP000322667"/>
    </source>
</evidence>
<keyword evidence="2" id="KW-0812">Transmembrane</keyword>
<keyword evidence="4" id="KW-1185">Reference proteome</keyword>
<keyword evidence="2" id="KW-1133">Transmembrane helix</keyword>
<accession>A0A5D2PQA5</accession>